<dbReference type="InterPro" id="IPR051856">
    <property type="entry name" value="CSR-E3_Ligase_Protein"/>
</dbReference>
<dbReference type="AlphaFoldDB" id="A0A183SGB2"/>
<feature type="region of interest" description="Disordered" evidence="1">
    <location>
        <begin position="369"/>
        <end position="549"/>
    </location>
</feature>
<feature type="compositionally biased region" description="Polar residues" evidence="1">
    <location>
        <begin position="419"/>
        <end position="450"/>
    </location>
</feature>
<dbReference type="PANTHER" id="PTHR21041:SF9">
    <property type="entry name" value="DENDRITIC CELL-SPECIFIC TRANSMEMBRANE PROTEIN-LIKE DOMAIN-CONTAINING PROTEIN"/>
    <property type="match status" value="1"/>
</dbReference>
<dbReference type="PANTHER" id="PTHR21041">
    <property type="entry name" value="DENDRITIC CELL-SPECIFIC TRANSMEMBRANE PROTEIN"/>
    <property type="match status" value="1"/>
</dbReference>
<reference evidence="2 3" key="2">
    <citation type="submission" date="2018-11" db="EMBL/GenBank/DDBJ databases">
        <authorList>
            <consortium name="Pathogen Informatics"/>
        </authorList>
    </citation>
    <scope>NUCLEOTIDE SEQUENCE [LARGE SCALE GENOMIC DNA]</scope>
    <source>
        <strain evidence="2 3">NST_G2</strain>
    </source>
</reference>
<accession>A0A183SGB2</accession>
<feature type="region of interest" description="Disordered" evidence="1">
    <location>
        <begin position="195"/>
        <end position="216"/>
    </location>
</feature>
<feature type="compositionally biased region" description="Basic and acidic residues" evidence="1">
    <location>
        <begin position="460"/>
        <end position="474"/>
    </location>
</feature>
<sequence>MRLRHVILGWYYPQRETDRAGWLRAYIRNSRGLLNRLVHRFRTRDLNTKRGQVRLPLIERYLLTHPDTLWLLGFVGVKRAYCISCGDYGKPNEKVAFQEKFTECSGCGAYYCLSCQVDLKHICMNCRIPLNVLKVEVDLEQMSSEEEMEYFCGKYLKRAPHENFRVPPEEMDHATMMKEYEKMWKSWREANAARMSQQDDVSSEGSSEESNIERDASGAAAINQASLQSVYVTQPFPIANTNTEMPDIVGAVPSANVNIVSPSLSPLPTASKEVIQREHSTISSKAPADVGSATQPHPTADTHAEMPETVEIAQSAKMKDIVPPSVSPLPTASKEVISKKSSVSIQNEPTKIESVSQQFPTADAYEEMPETVEVAQSGKLNKLTPPNLSPLPSYSKEVIRNESLVSSPKAPANVGPSKRLSSTSKQERNANITVPTTSLLGPRVSASSTEKPYESSVKSIKLESSEAHKRDERPASQVPEVKNVVIPSSVDRIKTTDTKHYPDSSGMGKETKTVQEESKRPRKQHQWRISNDENVQKRPPHPKKGLESKVIMNTFTVRDETSEAGIRLPRKVSTSSNIPTSLHQNALFKEDKWLRKLEGKPKWLSEDDFDEDDMDVDTAFEDPMLGLELPELDRKCKEASKAHDAERGLKVSSVFDEYDMEVDTAMQDSALMRAIESDGFYDKKLSATHSGLVKRKKQTAKRTGKRPGVDADFDENDMSVDDAMNDPQLFADVQDDSLLKEGISDDFLKADL</sequence>
<evidence type="ECO:0000313" key="2">
    <source>
        <dbReference type="EMBL" id="VDL89645.1"/>
    </source>
</evidence>
<dbReference type="OrthoDB" id="6598372at2759"/>
<gene>
    <name evidence="2" type="ORF">SSLN_LOCUS3260</name>
</gene>
<evidence type="ECO:0000313" key="3">
    <source>
        <dbReference type="Proteomes" id="UP000275846"/>
    </source>
</evidence>
<feature type="region of interest" description="Disordered" evidence="1">
    <location>
        <begin position="281"/>
        <end position="301"/>
    </location>
</feature>
<name>A0A183SGB2_SCHSO</name>
<feature type="compositionally biased region" description="Acidic residues" evidence="1">
    <location>
        <begin position="711"/>
        <end position="724"/>
    </location>
</feature>
<evidence type="ECO:0000256" key="1">
    <source>
        <dbReference type="SAM" id="MobiDB-lite"/>
    </source>
</evidence>
<proteinExistence type="predicted"/>
<evidence type="ECO:0000313" key="4">
    <source>
        <dbReference type="WBParaSite" id="SSLN_0000336001-mRNA-1"/>
    </source>
</evidence>
<dbReference type="EMBL" id="UYSU01032480">
    <property type="protein sequence ID" value="VDL89645.1"/>
    <property type="molecule type" value="Genomic_DNA"/>
</dbReference>
<feature type="region of interest" description="Disordered" evidence="1">
    <location>
        <begin position="692"/>
        <end position="726"/>
    </location>
</feature>
<keyword evidence="3" id="KW-1185">Reference proteome</keyword>
<feature type="compositionally biased region" description="Basic residues" evidence="1">
    <location>
        <begin position="692"/>
        <end position="705"/>
    </location>
</feature>
<protein>
    <submittedName>
        <fullName evidence="4">ZZ-type domain-containing protein</fullName>
    </submittedName>
</protein>
<reference evidence="4" key="1">
    <citation type="submission" date="2016-06" db="UniProtKB">
        <authorList>
            <consortium name="WormBaseParasite"/>
        </authorList>
    </citation>
    <scope>IDENTIFICATION</scope>
</reference>
<feature type="compositionally biased region" description="Basic and acidic residues" evidence="1">
    <location>
        <begin position="509"/>
        <end position="519"/>
    </location>
</feature>
<dbReference type="Proteomes" id="UP000275846">
    <property type="component" value="Unassembled WGS sequence"/>
</dbReference>
<dbReference type="WBParaSite" id="SSLN_0000336001-mRNA-1">
    <property type="protein sequence ID" value="SSLN_0000336001-mRNA-1"/>
    <property type="gene ID" value="SSLN_0000336001"/>
</dbReference>
<organism evidence="4">
    <name type="scientific">Schistocephalus solidus</name>
    <name type="common">Tapeworm</name>
    <dbReference type="NCBI Taxonomy" id="70667"/>
    <lineage>
        <taxon>Eukaryota</taxon>
        <taxon>Metazoa</taxon>
        <taxon>Spiralia</taxon>
        <taxon>Lophotrochozoa</taxon>
        <taxon>Platyhelminthes</taxon>
        <taxon>Cestoda</taxon>
        <taxon>Eucestoda</taxon>
        <taxon>Diphyllobothriidea</taxon>
        <taxon>Diphyllobothriidae</taxon>
        <taxon>Schistocephalus</taxon>
    </lineage>
</organism>
<feature type="compositionally biased region" description="Basic and acidic residues" evidence="1">
    <location>
        <begin position="491"/>
        <end position="502"/>
    </location>
</feature>